<feature type="transmembrane region" description="Helical" evidence="6">
    <location>
        <begin position="226"/>
        <end position="259"/>
    </location>
</feature>
<sequence length="299" mass="31586">MLIAGEMRRRATKTLSRWLSCIRFDEVAALQATPFIGAVLAIGAFSASHVFALALLIAGNVCLVAHVFVLNDWAGTDGDLMDPDRAGRTFASRGVTTAEAGYVAAALLAASLVFFALISATALGLAIAIAGLSVAYSGPILGLKGVPLFNSGLHLLGGLTHFLLGYAAFGPIDARGVLVGCFFGLVFTAGHFTHEARDHDVDLVNGIRTNAVAFGKTRSFMAGLVLFIASYCFIAALAALGYVPLPLVLAAAFIPPHLWASRRAVRTGLTPDSLRRLQRLYRAFFAIIGIDMIVTVAFF</sequence>
<gene>
    <name evidence="7" type="ORF">DFR52_10413</name>
</gene>
<evidence type="ECO:0000256" key="6">
    <source>
        <dbReference type="SAM" id="Phobius"/>
    </source>
</evidence>
<accession>A0A317PFC4</accession>
<keyword evidence="8" id="KW-1185">Reference proteome</keyword>
<dbReference type="PANTHER" id="PTHR42723:SF1">
    <property type="entry name" value="CHLOROPHYLL SYNTHASE, CHLOROPLASTIC"/>
    <property type="match status" value="1"/>
</dbReference>
<keyword evidence="3 6" id="KW-0812">Transmembrane</keyword>
<evidence type="ECO:0000256" key="5">
    <source>
        <dbReference type="ARBA" id="ARBA00023136"/>
    </source>
</evidence>
<dbReference type="GO" id="GO:0016765">
    <property type="term" value="F:transferase activity, transferring alkyl or aryl (other than methyl) groups"/>
    <property type="evidence" value="ECO:0007669"/>
    <property type="project" value="InterPro"/>
</dbReference>
<evidence type="ECO:0000313" key="8">
    <source>
        <dbReference type="Proteomes" id="UP000246352"/>
    </source>
</evidence>
<evidence type="ECO:0000256" key="1">
    <source>
        <dbReference type="ARBA" id="ARBA00004141"/>
    </source>
</evidence>
<evidence type="ECO:0000256" key="2">
    <source>
        <dbReference type="ARBA" id="ARBA00022475"/>
    </source>
</evidence>
<dbReference type="GO" id="GO:0016020">
    <property type="term" value="C:membrane"/>
    <property type="evidence" value="ECO:0007669"/>
    <property type="project" value="UniProtKB-SubCell"/>
</dbReference>
<dbReference type="InterPro" id="IPR050475">
    <property type="entry name" value="Prenyltransferase_related"/>
</dbReference>
<comment type="caution">
    <text evidence="7">The sequence shown here is derived from an EMBL/GenBank/DDBJ whole genome shotgun (WGS) entry which is preliminary data.</text>
</comment>
<dbReference type="InterPro" id="IPR000537">
    <property type="entry name" value="UbiA_prenyltransferase"/>
</dbReference>
<feature type="transmembrane region" description="Helical" evidence="6">
    <location>
        <begin position="51"/>
        <end position="71"/>
    </location>
</feature>
<keyword evidence="5 6" id="KW-0472">Membrane</keyword>
<dbReference type="EMBL" id="QGTR01000004">
    <property type="protein sequence ID" value="PWV98724.1"/>
    <property type="molecule type" value="Genomic_DNA"/>
</dbReference>
<dbReference type="PANTHER" id="PTHR42723">
    <property type="entry name" value="CHLOROPHYLL SYNTHASE"/>
    <property type="match status" value="1"/>
</dbReference>
<keyword evidence="4 6" id="KW-1133">Transmembrane helix</keyword>
<dbReference type="Proteomes" id="UP000246352">
    <property type="component" value="Unassembled WGS sequence"/>
</dbReference>
<keyword evidence="7" id="KW-0808">Transferase</keyword>
<evidence type="ECO:0000256" key="3">
    <source>
        <dbReference type="ARBA" id="ARBA00022692"/>
    </source>
</evidence>
<feature type="transmembrane region" description="Helical" evidence="6">
    <location>
        <begin position="27"/>
        <end position="45"/>
    </location>
</feature>
<organism evidence="7 8">
    <name type="scientific">Hoeflea marina</name>
    <dbReference type="NCBI Taxonomy" id="274592"/>
    <lineage>
        <taxon>Bacteria</taxon>
        <taxon>Pseudomonadati</taxon>
        <taxon>Pseudomonadota</taxon>
        <taxon>Alphaproteobacteria</taxon>
        <taxon>Hyphomicrobiales</taxon>
        <taxon>Rhizobiaceae</taxon>
        <taxon>Hoeflea</taxon>
    </lineage>
</organism>
<feature type="transmembrane region" description="Helical" evidence="6">
    <location>
        <begin position="176"/>
        <end position="194"/>
    </location>
</feature>
<keyword evidence="2" id="KW-1003">Cell membrane</keyword>
<reference evidence="7 8" key="1">
    <citation type="submission" date="2018-05" db="EMBL/GenBank/DDBJ databases">
        <title>Genomic Encyclopedia of Type Strains, Phase IV (KMG-IV): sequencing the most valuable type-strain genomes for metagenomic binning, comparative biology and taxonomic classification.</title>
        <authorList>
            <person name="Goeker M."/>
        </authorList>
    </citation>
    <scope>NUCLEOTIDE SEQUENCE [LARGE SCALE GENOMIC DNA]</scope>
    <source>
        <strain evidence="7 8">DSM 16791</strain>
    </source>
</reference>
<dbReference type="Pfam" id="PF01040">
    <property type="entry name" value="UbiA"/>
    <property type="match status" value="1"/>
</dbReference>
<feature type="transmembrane region" description="Helical" evidence="6">
    <location>
        <begin position="103"/>
        <end position="136"/>
    </location>
</feature>
<dbReference type="AlphaFoldDB" id="A0A317PFC4"/>
<evidence type="ECO:0000256" key="4">
    <source>
        <dbReference type="ARBA" id="ARBA00022989"/>
    </source>
</evidence>
<name>A0A317PFC4_9HYPH</name>
<feature type="transmembrane region" description="Helical" evidence="6">
    <location>
        <begin position="280"/>
        <end position="298"/>
    </location>
</feature>
<comment type="subcellular location">
    <subcellularLocation>
        <location evidence="1">Membrane</location>
        <topology evidence="1">Multi-pass membrane protein</topology>
    </subcellularLocation>
</comment>
<dbReference type="Gene3D" id="1.10.357.140">
    <property type="entry name" value="UbiA prenyltransferase"/>
    <property type="match status" value="1"/>
</dbReference>
<evidence type="ECO:0000313" key="7">
    <source>
        <dbReference type="EMBL" id="PWV98724.1"/>
    </source>
</evidence>
<dbReference type="InterPro" id="IPR044878">
    <property type="entry name" value="UbiA_sf"/>
</dbReference>
<protein>
    <submittedName>
        <fullName evidence="7">4-hydroxybenzoate polyprenyltransferase</fullName>
    </submittedName>
</protein>
<feature type="transmembrane region" description="Helical" evidence="6">
    <location>
        <begin position="148"/>
        <end position="169"/>
    </location>
</feature>
<proteinExistence type="predicted"/>